<dbReference type="AlphaFoldDB" id="A0A1V4HCI1"/>
<dbReference type="Proteomes" id="UP000190626">
    <property type="component" value="Unassembled WGS sequence"/>
</dbReference>
<reference evidence="2" key="1">
    <citation type="submission" date="2016-07" db="EMBL/GenBank/DDBJ databases">
        <authorList>
            <person name="Florea S."/>
            <person name="Webb J.S."/>
            <person name="Jaromczyk J."/>
            <person name="Schardl C.L."/>
        </authorList>
    </citation>
    <scope>NUCLEOTIDE SEQUENCE [LARGE SCALE GENOMIC DNA]</scope>
    <source>
        <strain evidence="2">CY1</strain>
    </source>
</reference>
<dbReference type="OrthoDB" id="1029638at2"/>
<evidence type="ECO:0000313" key="2">
    <source>
        <dbReference type="Proteomes" id="UP000190626"/>
    </source>
</evidence>
<dbReference type="RefSeq" id="WP_079417767.1">
    <property type="nucleotide sequence ID" value="NZ_MBTG01000034.1"/>
</dbReference>
<accession>A0A1V4HCI1</accession>
<comment type="caution">
    <text evidence="1">The sequence shown here is derived from an EMBL/GenBank/DDBJ whole genome shotgun (WGS) entry which is preliminary data.</text>
</comment>
<organism evidence="1 2">
    <name type="scientific">Paenibacillus ferrarius</name>
    <dbReference type="NCBI Taxonomy" id="1469647"/>
    <lineage>
        <taxon>Bacteria</taxon>
        <taxon>Bacillati</taxon>
        <taxon>Bacillota</taxon>
        <taxon>Bacilli</taxon>
        <taxon>Bacillales</taxon>
        <taxon>Paenibacillaceae</taxon>
        <taxon>Paenibacillus</taxon>
    </lineage>
</organism>
<sequence length="584" mass="66866">MDFIQLSSDAEILAGKAIMSFEERSVYLLDKQIQQDLSKDLYGGIAIANLTKAIYVKASNQSLVRSAEWFKHPHLYGRDPQGESDFAAIKLIRALYQFESVGLLEEQACSAIRNFYLHNDFESKYKSENHMLLFHTSRYLAAQKFPLECFKAYGKEGRELLEEEGNFLREYLVFRARRGWAEFDSSSYLPEVMECLLCLYDYANDPELVKLAEMMLDVLLLDMVCDSLDGLYGGAHGRIYAPVALDHARSGTFPIYELYFGHSYRAMIQAPCLIAAICSSYRPSQQIYEIALGRTKAYVHQESKHLHCITCETPHKQLPQEEGSINKYTYCTPRFIMGAVNYQDAYAQGSEAGWYAHHQQHQWDLSLPEATNLKIFSHHPGHHGTEGSEHGYWTGDLGCGCGHFFGEKNVVMAMYQIPEAQALHWIHVHVPRDAFDEVEEEGNYLFLRKSGVYISLFIHNGYNWTTEGEFAGREIISHGRRNAVICEVGDDRTYADFASFRRMIVQNRLDFDPVRMQITYRSFQVGELFMNQSMRTVQGEAVIFPYPTYNGPYMASAFNSGVIEVRSNGNKAIYDFNQITVKQE</sequence>
<proteinExistence type="predicted"/>
<evidence type="ECO:0008006" key="3">
    <source>
        <dbReference type="Google" id="ProtNLM"/>
    </source>
</evidence>
<gene>
    <name evidence="1" type="ORF">BC351_07855</name>
</gene>
<dbReference type="STRING" id="1469647.BC351_07855"/>
<evidence type="ECO:0000313" key="1">
    <source>
        <dbReference type="EMBL" id="OPH50555.1"/>
    </source>
</evidence>
<name>A0A1V4HCI1_9BACL</name>
<dbReference type="EMBL" id="MBTG01000034">
    <property type="protein sequence ID" value="OPH50555.1"/>
    <property type="molecule type" value="Genomic_DNA"/>
</dbReference>
<keyword evidence="2" id="KW-1185">Reference proteome</keyword>
<protein>
    <recommendedName>
        <fullName evidence="3">Heparin-sulfate lyase N-terminal domain-containing protein</fullName>
    </recommendedName>
</protein>